<dbReference type="InterPro" id="IPR003817">
    <property type="entry name" value="PS_Dcarbxylase"/>
</dbReference>
<evidence type="ECO:0000313" key="14">
    <source>
        <dbReference type="Proteomes" id="UP000199602"/>
    </source>
</evidence>
<keyword evidence="3 11" id="KW-0210">Decarboxylase</keyword>
<dbReference type="Pfam" id="PF02666">
    <property type="entry name" value="PS_Dcarbxylase"/>
    <property type="match status" value="1"/>
</dbReference>
<comment type="pathway">
    <text evidence="11">Phospholipid metabolism; phosphatidylethanolamine biosynthesis; phosphatidylethanolamine from CDP-diacylglycerol: step 2/2.</text>
</comment>
<proteinExistence type="inferred from homology"/>
<feature type="chain" id="PRO_5023285615" description="Phosphatidylserine decarboxylase alpha chain" evidence="11">
    <location>
        <begin position="182"/>
        <end position="215"/>
    </location>
</feature>
<feature type="modified residue" description="Pyruvic acid (Ser); by autocatalysis" evidence="11">
    <location>
        <position position="182"/>
    </location>
</feature>
<keyword evidence="4 11" id="KW-0443">Lipid metabolism</keyword>
<dbReference type="GO" id="GO:0004609">
    <property type="term" value="F:phosphatidylserine decarboxylase activity"/>
    <property type="evidence" value="ECO:0007669"/>
    <property type="project" value="UniProtKB-UniRule"/>
</dbReference>
<comment type="catalytic activity">
    <reaction evidence="11">
        <text>a 1,2-diacyl-sn-glycero-3-phospho-L-serine + H(+) = a 1,2-diacyl-sn-glycero-3-phosphoethanolamine + CO2</text>
        <dbReference type="Rhea" id="RHEA:20828"/>
        <dbReference type="ChEBI" id="CHEBI:15378"/>
        <dbReference type="ChEBI" id="CHEBI:16526"/>
        <dbReference type="ChEBI" id="CHEBI:57262"/>
        <dbReference type="ChEBI" id="CHEBI:64612"/>
        <dbReference type="EC" id="4.1.1.65"/>
    </reaction>
</comment>
<keyword evidence="14" id="KW-1185">Reference proteome</keyword>
<reference evidence="13 14" key="1">
    <citation type="submission" date="2016-10" db="EMBL/GenBank/DDBJ databases">
        <authorList>
            <person name="de Groot N.N."/>
        </authorList>
    </citation>
    <scope>NUCLEOTIDE SEQUENCE [LARGE SCALE GENOMIC DNA]</scope>
    <source>
        <strain evidence="13 14">DSM 15269</strain>
    </source>
</reference>
<feature type="transmembrane region" description="Helical" evidence="12">
    <location>
        <begin position="12"/>
        <end position="30"/>
    </location>
</feature>
<dbReference type="GO" id="GO:0005886">
    <property type="term" value="C:plasma membrane"/>
    <property type="evidence" value="ECO:0007669"/>
    <property type="project" value="UniProtKB-SubCell"/>
</dbReference>
<evidence type="ECO:0000256" key="7">
    <source>
        <dbReference type="ARBA" id="ARBA00023209"/>
    </source>
</evidence>
<dbReference type="Proteomes" id="UP000199602">
    <property type="component" value="Unassembled WGS sequence"/>
</dbReference>
<organism evidence="13 14">
    <name type="scientific">Desulfonauticus submarinus</name>
    <dbReference type="NCBI Taxonomy" id="206665"/>
    <lineage>
        <taxon>Bacteria</taxon>
        <taxon>Pseudomonadati</taxon>
        <taxon>Thermodesulfobacteriota</taxon>
        <taxon>Desulfovibrionia</taxon>
        <taxon>Desulfovibrionales</taxon>
        <taxon>Desulfonauticaceae</taxon>
        <taxon>Desulfonauticus</taxon>
    </lineage>
</organism>
<dbReference type="RefSeq" id="WP_092062949.1">
    <property type="nucleotide sequence ID" value="NZ_FNIN01000002.1"/>
</dbReference>
<evidence type="ECO:0000256" key="3">
    <source>
        <dbReference type="ARBA" id="ARBA00022793"/>
    </source>
</evidence>
<protein>
    <recommendedName>
        <fullName evidence="11">Phosphatidylserine decarboxylase proenzyme</fullName>
        <ecNumber evidence="11">4.1.1.65</ecNumber>
    </recommendedName>
    <component>
        <recommendedName>
            <fullName evidence="11">Phosphatidylserine decarboxylase alpha chain</fullName>
        </recommendedName>
    </component>
    <component>
        <recommendedName>
            <fullName evidence="11">Phosphatidylserine decarboxylase beta chain</fullName>
        </recommendedName>
    </component>
</protein>
<evidence type="ECO:0000256" key="5">
    <source>
        <dbReference type="ARBA" id="ARBA00023136"/>
    </source>
</evidence>
<comment type="function">
    <text evidence="11">Catalyzes the formation of phosphatidylethanolamine (PtdEtn) from phosphatidylserine (PtdSer).</text>
</comment>
<dbReference type="STRING" id="206665.SAMN04488516_10226"/>
<comment type="subcellular location">
    <subcellularLocation>
        <location evidence="11">Cell membrane</location>
        <topology evidence="11">Peripheral membrane protein</topology>
    </subcellularLocation>
</comment>
<keyword evidence="9 11" id="KW-1208">Phospholipid metabolism</keyword>
<evidence type="ECO:0000256" key="1">
    <source>
        <dbReference type="ARBA" id="ARBA00022475"/>
    </source>
</evidence>
<evidence type="ECO:0000256" key="10">
    <source>
        <dbReference type="ARBA" id="ARBA00023317"/>
    </source>
</evidence>
<keyword evidence="10 11" id="KW-0670">Pyruvate</keyword>
<feature type="active site" description="Schiff-base intermediate with substrate; via pyruvic acid" evidence="11">
    <location>
        <position position="182"/>
    </location>
</feature>
<keyword evidence="6 11" id="KW-0865">Zymogen</keyword>
<keyword evidence="8 11" id="KW-0456">Lyase</keyword>
<name>A0A1H0B3Y5_9BACT</name>
<dbReference type="NCBIfam" id="NF003685">
    <property type="entry name" value="PRK05305.2-5"/>
    <property type="match status" value="1"/>
</dbReference>
<dbReference type="PANTHER" id="PTHR35809">
    <property type="entry name" value="ARCHAETIDYLSERINE DECARBOXYLASE PROENZYME-RELATED"/>
    <property type="match status" value="1"/>
</dbReference>
<keyword evidence="2 11" id="KW-0444">Lipid biosynthesis</keyword>
<comment type="cofactor">
    <cofactor evidence="11">
        <name>pyruvate</name>
        <dbReference type="ChEBI" id="CHEBI:15361"/>
    </cofactor>
    <text evidence="11">Binds 1 pyruvoyl group covalently per subunit.</text>
</comment>
<dbReference type="NCBIfam" id="NF003678">
    <property type="entry name" value="PRK05305.1-2"/>
    <property type="match status" value="1"/>
</dbReference>
<dbReference type="GO" id="GO:0006646">
    <property type="term" value="P:phosphatidylethanolamine biosynthetic process"/>
    <property type="evidence" value="ECO:0007669"/>
    <property type="project" value="UniProtKB-UniRule"/>
</dbReference>
<keyword evidence="1 11" id="KW-1003">Cell membrane</keyword>
<dbReference type="AlphaFoldDB" id="A0A1H0B3Y5"/>
<evidence type="ECO:0000256" key="4">
    <source>
        <dbReference type="ARBA" id="ARBA00023098"/>
    </source>
</evidence>
<evidence type="ECO:0000256" key="11">
    <source>
        <dbReference type="HAMAP-Rule" id="MF_00664"/>
    </source>
</evidence>
<evidence type="ECO:0000256" key="6">
    <source>
        <dbReference type="ARBA" id="ARBA00023145"/>
    </source>
</evidence>
<evidence type="ECO:0000313" key="13">
    <source>
        <dbReference type="EMBL" id="SDN40338.1"/>
    </source>
</evidence>
<dbReference type="OrthoDB" id="9790893at2"/>
<comment type="PTM">
    <text evidence="11">Is synthesized initially as an inactive proenzyme. Formation of the active enzyme involves a self-maturation process in which the active site pyruvoyl group is generated from an internal serine residue via an autocatalytic post-translational modification. Two non-identical subunits are generated from the proenzyme in this reaction, and the pyruvate is formed at the N-terminus of the alpha chain, which is derived from the carboxyl end of the proenzyme. The post-translation cleavage follows an unusual pathway, termed non-hydrolytic serinolysis, in which the side chain hydroxyl group of the serine supplies its oxygen atom to form the C-terminus of the beta chain, while the remainder of the serine residue undergoes an oxidative deamination to produce ammonia and the pyruvoyl prosthetic group on the alpha chain.</text>
</comment>
<dbReference type="InterPro" id="IPR033175">
    <property type="entry name" value="PSD-A"/>
</dbReference>
<evidence type="ECO:0000256" key="12">
    <source>
        <dbReference type="SAM" id="Phobius"/>
    </source>
</evidence>
<feature type="site" description="Cleavage (non-hydrolytic); by autocatalysis" evidence="11">
    <location>
        <begin position="181"/>
        <end position="182"/>
    </location>
</feature>
<keyword evidence="5 11" id="KW-0472">Membrane</keyword>
<evidence type="ECO:0000256" key="2">
    <source>
        <dbReference type="ARBA" id="ARBA00022516"/>
    </source>
</evidence>
<keyword evidence="12" id="KW-1133">Transmembrane helix</keyword>
<gene>
    <name evidence="11" type="primary">psd</name>
    <name evidence="13" type="ORF">SAMN04488516_10226</name>
</gene>
<accession>A0A1H0B3Y5</accession>
<sequence>MYKPKFRICPEGAIYLIWLGFLTILLALWGFKFGSFLLFILFSLVLNFFRDPYRVVPQEEGVAVSPADGKVVKIWKDKCPFTGEEKQVISVFMNIFNVHVNRSPVSGELKDLKYIPGKFFNASLDKASKDNERNLLHIEDEEGNLWTVVQIAGLVARRIVCFWKIGEKAKRGERFGLIKFGSRLDVYLPSSYEPRVEIGDKVLAGASILAKKRNE</sequence>
<keyword evidence="7 11" id="KW-0594">Phospholipid biosynthesis</keyword>
<evidence type="ECO:0000256" key="8">
    <source>
        <dbReference type="ARBA" id="ARBA00023239"/>
    </source>
</evidence>
<feature type="chain" id="PRO_5023285622" description="Phosphatidylserine decarboxylase beta chain" evidence="11">
    <location>
        <begin position="1"/>
        <end position="181"/>
    </location>
</feature>
<dbReference type="PANTHER" id="PTHR35809:SF1">
    <property type="entry name" value="ARCHAETIDYLSERINE DECARBOXYLASE PROENZYME-RELATED"/>
    <property type="match status" value="1"/>
</dbReference>
<evidence type="ECO:0000256" key="9">
    <source>
        <dbReference type="ARBA" id="ARBA00023264"/>
    </source>
</evidence>
<comment type="similarity">
    <text evidence="11">Belongs to the phosphatidylserine decarboxylase family. PSD-A subfamily.</text>
</comment>
<comment type="subunit">
    <text evidence="11">Heterodimer of a large membrane-associated beta subunit and a small pyruvoyl-containing alpha subunit.</text>
</comment>
<dbReference type="UniPathway" id="UPA00558">
    <property type="reaction ID" value="UER00616"/>
</dbReference>
<dbReference type="HAMAP" id="MF_00664">
    <property type="entry name" value="PS_decarb_PSD_A"/>
    <property type="match status" value="1"/>
</dbReference>
<dbReference type="EMBL" id="FNIN01000002">
    <property type="protein sequence ID" value="SDN40338.1"/>
    <property type="molecule type" value="Genomic_DNA"/>
</dbReference>
<dbReference type="EC" id="4.1.1.65" evidence="11"/>
<keyword evidence="12" id="KW-0812">Transmembrane</keyword>